<comment type="caution">
    <text evidence="1">The sequence shown here is derived from an EMBL/GenBank/DDBJ whole genome shotgun (WGS) entry which is preliminary data.</text>
</comment>
<dbReference type="AlphaFoldDB" id="A0A2D3W355"/>
<dbReference type="STRING" id="366522.GCA_001548055_00689"/>
<proteinExistence type="predicted"/>
<gene>
    <name evidence="1" type="ORF">CFH80_08150</name>
</gene>
<organism evidence="1 2">
    <name type="scientific">Sulfurospirillum cavolei</name>
    <dbReference type="NCBI Taxonomy" id="366522"/>
    <lineage>
        <taxon>Bacteria</taxon>
        <taxon>Pseudomonadati</taxon>
        <taxon>Campylobacterota</taxon>
        <taxon>Epsilonproteobacteria</taxon>
        <taxon>Campylobacterales</taxon>
        <taxon>Sulfurospirillaceae</taxon>
        <taxon>Sulfurospirillum</taxon>
    </lineage>
</organism>
<evidence type="ECO:0000313" key="2">
    <source>
        <dbReference type="Proteomes" id="UP000231638"/>
    </source>
</evidence>
<evidence type="ECO:0000313" key="1">
    <source>
        <dbReference type="EMBL" id="DAB35822.1"/>
    </source>
</evidence>
<protein>
    <submittedName>
        <fullName evidence="1">Uncharacterized protein</fullName>
    </submittedName>
</protein>
<accession>A0A2D3W355</accession>
<reference evidence="1 2" key="1">
    <citation type="journal article" date="2017" name="Front. Microbiol.">
        <title>Comparative Genomic Analysis of the Class Epsilonproteobacteria and Proposed Reclassification to Epsilonbacteraeota (phyl. nov.).</title>
        <authorList>
            <person name="Waite D.W."/>
            <person name="Vanwonterghem I."/>
            <person name="Rinke C."/>
            <person name="Parks D.H."/>
            <person name="Zhang Y."/>
            <person name="Takai K."/>
            <person name="Sievert S.M."/>
            <person name="Simon J."/>
            <person name="Campbell B.J."/>
            <person name="Hanson T.E."/>
            <person name="Woyke T."/>
            <person name="Klotz M.G."/>
            <person name="Hugenholtz P."/>
        </authorList>
    </citation>
    <scope>NUCLEOTIDE SEQUENCE [LARGE SCALE GENOMIC DNA]</scope>
    <source>
        <strain evidence="1">UBA11420</strain>
    </source>
</reference>
<dbReference type="EMBL" id="DLUG01000212">
    <property type="protein sequence ID" value="DAB35822.1"/>
    <property type="molecule type" value="Genomic_DNA"/>
</dbReference>
<name>A0A2D3W355_9BACT</name>
<dbReference type="InterPro" id="IPR049204">
    <property type="entry name" value="DUF6858"/>
</dbReference>
<dbReference type="Proteomes" id="UP000231638">
    <property type="component" value="Unassembled WGS sequence"/>
</dbReference>
<dbReference type="Pfam" id="PF21651">
    <property type="entry name" value="DUF6858"/>
    <property type="match status" value="1"/>
</dbReference>
<sequence>MTKTVYMDKYPIFSLSIEKNECKYDTIEAILEDLKAKVEAHPIAKFIAVFNNYEHTKSLEGEIAPEILDARNLVFCFGQAIPNSKILAVRPRSIGICETKERFILDFLEAPKEQMHATMESWVKSLINVA</sequence>